<dbReference type="EMBL" id="PP511521">
    <property type="protein sequence ID" value="XCD05027.1"/>
    <property type="molecule type" value="Genomic_DNA"/>
</dbReference>
<organism evidence="1">
    <name type="scientific">Dulem virus 36</name>
    <dbReference type="NCBI Taxonomy" id="3145754"/>
    <lineage>
        <taxon>Viruses</taxon>
        <taxon>Duplodnaviria</taxon>
        <taxon>Heunggongvirae</taxon>
        <taxon>Uroviricota</taxon>
        <taxon>Caudoviricetes</taxon>
    </lineage>
</organism>
<proteinExistence type="predicted"/>
<protein>
    <submittedName>
        <fullName evidence="1">Uncharacterized protein</fullName>
    </submittedName>
</protein>
<evidence type="ECO:0000313" key="1">
    <source>
        <dbReference type="EMBL" id="XCD05027.1"/>
    </source>
</evidence>
<name>A0AAU8AYE2_9CAUD</name>
<accession>A0AAU8AYE2</accession>
<sequence length="117" mass="13568">MAKDLIYYIDEELNLIEEQHDCELHKNVVRPNTSNYYRLCFVCPESICKLNKIVNLESLTRNCNRMLDENNTCMLPDDFYNADTIRMQVFIEMENDVVASTNAINIPIRKGGVNKCG</sequence>
<reference evidence="1" key="1">
    <citation type="submission" date="2024-03" db="EMBL/GenBank/DDBJ databases">
        <title>Diverse circular DNA viruses in blood, oral, and fecal samples of captive lemurs.</title>
        <authorList>
            <person name="Paietta E.N."/>
            <person name="Kraberger S."/>
            <person name="Lund M.C."/>
            <person name="Custer J.M."/>
            <person name="Vargas K.M."/>
            <person name="Ehmke E.E."/>
            <person name="Yoder A.D."/>
            <person name="Varsani A."/>
        </authorList>
    </citation>
    <scope>NUCLEOTIDE SEQUENCE</scope>
    <source>
        <strain evidence="1">Duke_24FS_3</strain>
    </source>
</reference>